<evidence type="ECO:0000313" key="3">
    <source>
        <dbReference type="Proteomes" id="UP000183208"/>
    </source>
</evidence>
<sequence>MADYSASFREGGALQFDAASINDLATAARDYLDTDPKVTIEFVGDHKISSTDLKQLLDDPYIRSLQIKLIKIDGSQYKVEPRRSFDLSVDPDFSFMGAVDVTIRGDRDAAVMVRDKIEKTLRGCWLWYARLFRPIDPTFAAFRLVFATLAIFASIFATYTVIRGFPATSEDALKQGGETLLLTPLFYQVTAFLKRRLFPKLLFSIGKSSDAVNAAAYWRNIVFVAVILAIIASIAATLITDRFK</sequence>
<protein>
    <submittedName>
        <fullName evidence="2">Uncharacterized protein</fullName>
    </submittedName>
</protein>
<feature type="transmembrane region" description="Helical" evidence="1">
    <location>
        <begin position="140"/>
        <end position="162"/>
    </location>
</feature>
<evidence type="ECO:0000256" key="1">
    <source>
        <dbReference type="SAM" id="Phobius"/>
    </source>
</evidence>
<organism evidence="2 3">
    <name type="scientific">Bradyrhizobium lablabi</name>
    <dbReference type="NCBI Taxonomy" id="722472"/>
    <lineage>
        <taxon>Bacteria</taxon>
        <taxon>Pseudomonadati</taxon>
        <taxon>Pseudomonadota</taxon>
        <taxon>Alphaproteobacteria</taxon>
        <taxon>Hyphomicrobiales</taxon>
        <taxon>Nitrobacteraceae</taxon>
        <taxon>Bradyrhizobium</taxon>
    </lineage>
</organism>
<keyword evidence="1" id="KW-0472">Membrane</keyword>
<dbReference type="RefSeq" id="WP_074828160.1">
    <property type="nucleotide sequence ID" value="NZ_FNTI01000001.1"/>
</dbReference>
<keyword evidence="1" id="KW-1133">Transmembrane helix</keyword>
<proteinExistence type="predicted"/>
<feature type="transmembrane region" description="Helical" evidence="1">
    <location>
        <begin position="217"/>
        <end position="239"/>
    </location>
</feature>
<dbReference type="AlphaFoldDB" id="A0A1M7GVM5"/>
<evidence type="ECO:0000313" key="2">
    <source>
        <dbReference type="EMBL" id="SEE23984.1"/>
    </source>
</evidence>
<keyword evidence="1" id="KW-0812">Transmembrane</keyword>
<name>A0A1M7GVM5_9BRAD</name>
<reference evidence="2 3" key="1">
    <citation type="submission" date="2016-10" db="EMBL/GenBank/DDBJ databases">
        <authorList>
            <person name="de Groot N.N."/>
        </authorList>
    </citation>
    <scope>NUCLEOTIDE SEQUENCE [LARGE SCALE GENOMIC DNA]</scope>
    <source>
        <strain evidence="2 3">GAS522</strain>
    </source>
</reference>
<dbReference type="Proteomes" id="UP000183208">
    <property type="component" value="Unassembled WGS sequence"/>
</dbReference>
<gene>
    <name evidence="2" type="ORF">SAMN05444171_6762</name>
</gene>
<dbReference type="EMBL" id="FNTI01000001">
    <property type="protein sequence ID" value="SEE23984.1"/>
    <property type="molecule type" value="Genomic_DNA"/>
</dbReference>
<accession>A0A1M7GVM5</accession>